<keyword evidence="5" id="KW-1185">Reference proteome</keyword>
<dbReference type="STRING" id="1077972.ARGLB_014_00070"/>
<protein>
    <recommendedName>
        <fullName evidence="6">Peptidase</fullName>
    </recommendedName>
</protein>
<dbReference type="AlphaFoldDB" id="H0QHR4"/>
<organism evidence="4 5">
    <name type="scientific">Arthrobacter globiformis (strain ATCC 8010 / DSM 20124 / JCM 1332 / NBRC 12137 / NCIMB 8907 / NRRL B-2979 / 168)</name>
    <dbReference type="NCBI Taxonomy" id="1077972"/>
    <lineage>
        <taxon>Bacteria</taxon>
        <taxon>Bacillati</taxon>
        <taxon>Actinomycetota</taxon>
        <taxon>Actinomycetes</taxon>
        <taxon>Micrococcales</taxon>
        <taxon>Micrococcaceae</taxon>
        <taxon>Arthrobacter</taxon>
    </lineage>
</organism>
<evidence type="ECO:0000313" key="4">
    <source>
        <dbReference type="EMBL" id="GAB12365.1"/>
    </source>
</evidence>
<gene>
    <name evidence="4" type="ORF">ARGLB_014_00070</name>
</gene>
<sequence>MPWWKISMMRGGTTCAAVLLAIFAVPGAAVAAEDLVPVPETGTPGLLSLSSSVYPLTLPVLEPAESFSWQIGLKVTEPLATATLQVSAAGEIAATDRYLVSVEECAEPWQGTSGLNGSLGCPSGSISRIAPTSLVALRQDVQVPLSDLRAGTEPYLGFSLSRPAGTVDSGGTSLTLGIGVSAMGEGTGGASIPDPDPSQDPGQSQGPDQPTEPGQSPMPDHSRPPGQPGDATRPVATDTNRSDTSQEAAGWGDTGLGDTGAALLPALFAGGALVLLGTAVVVTLRRPRTSPKIKP</sequence>
<keyword evidence="2" id="KW-1133">Transmembrane helix</keyword>
<evidence type="ECO:0000313" key="5">
    <source>
        <dbReference type="Proteomes" id="UP000003828"/>
    </source>
</evidence>
<dbReference type="eggNOG" id="ENOG5033J0I">
    <property type="taxonomic scope" value="Bacteria"/>
</dbReference>
<comment type="caution">
    <text evidence="4">The sequence shown here is derived from an EMBL/GenBank/DDBJ whole genome shotgun (WGS) entry which is preliminary data.</text>
</comment>
<proteinExistence type="predicted"/>
<evidence type="ECO:0000256" key="3">
    <source>
        <dbReference type="SAM" id="SignalP"/>
    </source>
</evidence>
<keyword evidence="2" id="KW-0812">Transmembrane</keyword>
<evidence type="ECO:0008006" key="6">
    <source>
        <dbReference type="Google" id="ProtNLM"/>
    </source>
</evidence>
<feature type="transmembrane region" description="Helical" evidence="2">
    <location>
        <begin position="262"/>
        <end position="284"/>
    </location>
</feature>
<accession>H0QHR4</accession>
<feature type="compositionally biased region" description="Low complexity" evidence="1">
    <location>
        <begin position="199"/>
        <end position="209"/>
    </location>
</feature>
<keyword evidence="3" id="KW-0732">Signal</keyword>
<keyword evidence="2" id="KW-0472">Membrane</keyword>
<feature type="compositionally biased region" description="Polar residues" evidence="1">
    <location>
        <begin position="237"/>
        <end position="247"/>
    </location>
</feature>
<dbReference type="EMBL" id="BAEG01000014">
    <property type="protein sequence ID" value="GAB12365.1"/>
    <property type="molecule type" value="Genomic_DNA"/>
</dbReference>
<evidence type="ECO:0000256" key="2">
    <source>
        <dbReference type="SAM" id="Phobius"/>
    </source>
</evidence>
<feature type="region of interest" description="Disordered" evidence="1">
    <location>
        <begin position="178"/>
        <end position="260"/>
    </location>
</feature>
<name>H0QHR4_ARTG1</name>
<feature type="signal peptide" evidence="3">
    <location>
        <begin position="1"/>
        <end position="31"/>
    </location>
</feature>
<feature type="chain" id="PRO_5003537575" description="Peptidase" evidence="3">
    <location>
        <begin position="32"/>
        <end position="295"/>
    </location>
</feature>
<dbReference type="Proteomes" id="UP000003828">
    <property type="component" value="Unassembled WGS sequence"/>
</dbReference>
<evidence type="ECO:0000256" key="1">
    <source>
        <dbReference type="SAM" id="MobiDB-lite"/>
    </source>
</evidence>
<reference evidence="4 5" key="1">
    <citation type="submission" date="2011-12" db="EMBL/GenBank/DDBJ databases">
        <title>Whole genome shotgun sequence of Arthrobacter globiformis NBRC 12137.</title>
        <authorList>
            <person name="Miyazawa S."/>
            <person name="Hosoyama A."/>
            <person name="Tsuchikane K."/>
            <person name="Katsumata H."/>
            <person name="Yamazaki S."/>
            <person name="Fujita N."/>
        </authorList>
    </citation>
    <scope>NUCLEOTIDE SEQUENCE [LARGE SCALE GENOMIC DNA]</scope>
    <source>
        <strain evidence="4 5">NBRC 12137</strain>
    </source>
</reference>